<evidence type="ECO:0000313" key="2">
    <source>
        <dbReference type="Proteomes" id="UP000499080"/>
    </source>
</evidence>
<sequence>MSVWYPLELTKERSFSPIFSLPDHPLKGQFPRSAGTLNSFNYLRKRHPGRLLQTYKVAIVSGFYDHINTCCRTFAESTGSLLILPIHQYVVDGHLRQMISSIPSEVTS</sequence>
<dbReference type="Proteomes" id="UP000499080">
    <property type="component" value="Unassembled WGS sequence"/>
</dbReference>
<evidence type="ECO:0000313" key="1">
    <source>
        <dbReference type="EMBL" id="GBN10091.1"/>
    </source>
</evidence>
<dbReference type="AlphaFoldDB" id="A0A4Y2L5W3"/>
<proteinExistence type="predicted"/>
<accession>A0A4Y2L5W3</accession>
<gene>
    <name evidence="1" type="ORF">AVEN_211745_1</name>
</gene>
<name>A0A4Y2L5W3_ARAVE</name>
<protein>
    <submittedName>
        <fullName evidence="1">Uncharacterized protein</fullName>
    </submittedName>
</protein>
<comment type="caution">
    <text evidence="1">The sequence shown here is derived from an EMBL/GenBank/DDBJ whole genome shotgun (WGS) entry which is preliminary data.</text>
</comment>
<keyword evidence="2" id="KW-1185">Reference proteome</keyword>
<dbReference type="EMBL" id="BGPR01005427">
    <property type="protein sequence ID" value="GBN10091.1"/>
    <property type="molecule type" value="Genomic_DNA"/>
</dbReference>
<reference evidence="1 2" key="1">
    <citation type="journal article" date="2019" name="Sci. Rep.">
        <title>Orb-weaving spider Araneus ventricosus genome elucidates the spidroin gene catalogue.</title>
        <authorList>
            <person name="Kono N."/>
            <person name="Nakamura H."/>
            <person name="Ohtoshi R."/>
            <person name="Moran D.A.P."/>
            <person name="Shinohara A."/>
            <person name="Yoshida Y."/>
            <person name="Fujiwara M."/>
            <person name="Mori M."/>
            <person name="Tomita M."/>
            <person name="Arakawa K."/>
        </authorList>
    </citation>
    <scope>NUCLEOTIDE SEQUENCE [LARGE SCALE GENOMIC DNA]</scope>
</reference>
<organism evidence="1 2">
    <name type="scientific">Araneus ventricosus</name>
    <name type="common">Orbweaver spider</name>
    <name type="synonym">Epeira ventricosa</name>
    <dbReference type="NCBI Taxonomy" id="182803"/>
    <lineage>
        <taxon>Eukaryota</taxon>
        <taxon>Metazoa</taxon>
        <taxon>Ecdysozoa</taxon>
        <taxon>Arthropoda</taxon>
        <taxon>Chelicerata</taxon>
        <taxon>Arachnida</taxon>
        <taxon>Araneae</taxon>
        <taxon>Araneomorphae</taxon>
        <taxon>Entelegynae</taxon>
        <taxon>Araneoidea</taxon>
        <taxon>Araneidae</taxon>
        <taxon>Araneus</taxon>
    </lineage>
</organism>